<comment type="similarity">
    <text evidence="2 11">Belongs to the fatty acid desaturase type 1 family.</text>
</comment>
<keyword evidence="4 11" id="KW-0812">Transmembrane</keyword>
<evidence type="ECO:0000313" key="13">
    <source>
        <dbReference type="EMBL" id="OSX67067.1"/>
    </source>
</evidence>
<evidence type="ECO:0000256" key="5">
    <source>
        <dbReference type="ARBA" id="ARBA00022832"/>
    </source>
</evidence>
<dbReference type="EMBL" id="KZ110591">
    <property type="protein sequence ID" value="OSX67067.1"/>
    <property type="molecule type" value="Genomic_DNA"/>
</dbReference>
<dbReference type="GO" id="GO:0005506">
    <property type="term" value="F:iron ion binding"/>
    <property type="evidence" value="ECO:0007669"/>
    <property type="project" value="TreeGrafter"/>
</dbReference>
<keyword evidence="8" id="KW-0443">Lipid metabolism</keyword>
<evidence type="ECO:0000256" key="10">
    <source>
        <dbReference type="ARBA" id="ARBA00023160"/>
    </source>
</evidence>
<keyword evidence="3 11" id="KW-0444">Lipid biosynthesis</keyword>
<evidence type="ECO:0000256" key="11">
    <source>
        <dbReference type="RuleBase" id="RU000581"/>
    </source>
</evidence>
<comment type="subcellular location">
    <subcellularLocation>
        <location evidence="1">Membrane</location>
        <topology evidence="1">Multi-pass membrane protein</topology>
    </subcellularLocation>
</comment>
<dbReference type="CDD" id="cd03505">
    <property type="entry name" value="Delta9-FADS-like"/>
    <property type="match status" value="1"/>
</dbReference>
<dbReference type="Proteomes" id="UP000194127">
    <property type="component" value="Unassembled WGS sequence"/>
</dbReference>
<protein>
    <recommendedName>
        <fullName evidence="15">Cytochrome b5 heme-binding domain-containing protein</fullName>
    </recommendedName>
</protein>
<gene>
    <name evidence="13" type="ORF">POSPLADRAFT_1126994</name>
</gene>
<dbReference type="InterPro" id="IPR036400">
    <property type="entry name" value="Cyt_B5-like_heme/steroid_sf"/>
</dbReference>
<dbReference type="PANTHER" id="PTHR11351:SF31">
    <property type="entry name" value="DESATURASE 1, ISOFORM A-RELATED"/>
    <property type="match status" value="1"/>
</dbReference>
<accession>A0A1X6NEK8</accession>
<feature type="transmembrane region" description="Helical" evidence="12">
    <location>
        <begin position="15"/>
        <end position="39"/>
    </location>
</feature>
<feature type="transmembrane region" description="Helical" evidence="12">
    <location>
        <begin position="45"/>
        <end position="67"/>
    </location>
</feature>
<keyword evidence="6 12" id="KW-1133">Transmembrane helix</keyword>
<evidence type="ECO:0000313" key="14">
    <source>
        <dbReference type="Proteomes" id="UP000194127"/>
    </source>
</evidence>
<dbReference type="InterPro" id="IPR018506">
    <property type="entry name" value="Cyt_B5_heme-BS"/>
</dbReference>
<keyword evidence="7 11" id="KW-0560">Oxidoreductase</keyword>
<dbReference type="GO" id="GO:0020037">
    <property type="term" value="F:heme binding"/>
    <property type="evidence" value="ECO:0007669"/>
    <property type="project" value="InterPro"/>
</dbReference>
<evidence type="ECO:0000256" key="6">
    <source>
        <dbReference type="ARBA" id="ARBA00022989"/>
    </source>
</evidence>
<evidence type="ECO:0000256" key="9">
    <source>
        <dbReference type="ARBA" id="ARBA00023136"/>
    </source>
</evidence>
<keyword evidence="14" id="KW-1185">Reference proteome</keyword>
<dbReference type="PROSITE" id="PS00191">
    <property type="entry name" value="CYTOCHROME_B5_1"/>
    <property type="match status" value="1"/>
</dbReference>
<organism evidence="13 14">
    <name type="scientific">Postia placenta MAD-698-R-SB12</name>
    <dbReference type="NCBI Taxonomy" id="670580"/>
    <lineage>
        <taxon>Eukaryota</taxon>
        <taxon>Fungi</taxon>
        <taxon>Dikarya</taxon>
        <taxon>Basidiomycota</taxon>
        <taxon>Agaricomycotina</taxon>
        <taxon>Agaricomycetes</taxon>
        <taxon>Polyporales</taxon>
        <taxon>Adustoporiaceae</taxon>
        <taxon>Rhodonia</taxon>
    </lineage>
</organism>
<evidence type="ECO:0000256" key="4">
    <source>
        <dbReference type="ARBA" id="ARBA00022692"/>
    </source>
</evidence>
<keyword evidence="9 12" id="KW-0472">Membrane</keyword>
<dbReference type="InterPro" id="IPR015876">
    <property type="entry name" value="Acyl-CoA_DS"/>
</dbReference>
<dbReference type="PRINTS" id="PR00075">
    <property type="entry name" value="FACDDSATRASE"/>
</dbReference>
<dbReference type="GO" id="GO:0006636">
    <property type="term" value="P:unsaturated fatty acid biosynthetic process"/>
    <property type="evidence" value="ECO:0007669"/>
    <property type="project" value="TreeGrafter"/>
</dbReference>
<sequence>MSVPSPPSAANPDVWWWNAGFFISVHIAAILGVWLYPYYAVHRATLALAFALFQISEISITVGYHRLYSHRSFRAARSVRVFLALMGAGAMQGSIKRFTDDPVHDPYAATRGLLWSHMGWIFFKPRYDRLKVIEQDDLRSDPVPLALLIGFVLPPVAGWLWGDPYGAFVWGALVARVLIWHCTFFVNSLAHWDGLQPYSDENTSKSNLHAFPHDYRSGPCPFDWDPSKWVILALHTLGLATGLKRARPDDVSEALIYMAHKHHAPLNSEPPHSSESSSEDEEMWKGAVWTWQEAAGYVRQGRGAGRCVLVVDGFAVDVTGYLGEHPGGATLLRKHSVRIGFDPTNADDKTWQEADWAFHGGYNIHTRAAHKRMRALRVAKISGLDIVKDRSSSI</sequence>
<reference evidence="13 14" key="1">
    <citation type="submission" date="2017-04" db="EMBL/GenBank/DDBJ databases">
        <title>Genome Sequence of the Model Brown-Rot Fungus Postia placenta SB12.</title>
        <authorList>
            <consortium name="DOE Joint Genome Institute"/>
            <person name="Gaskell J."/>
            <person name="Kersten P."/>
            <person name="Larrondo L.F."/>
            <person name="Canessa P."/>
            <person name="Martinez D."/>
            <person name="Hibbett D."/>
            <person name="Schmoll M."/>
            <person name="Kubicek C.P."/>
            <person name="Martinez A.T."/>
            <person name="Yadav J."/>
            <person name="Master E."/>
            <person name="Magnuson J.K."/>
            <person name="James T."/>
            <person name="Yaver D."/>
            <person name="Berka R."/>
            <person name="Labutti K."/>
            <person name="Lipzen A."/>
            <person name="Aerts A."/>
            <person name="Barry K."/>
            <person name="Henrissat B."/>
            <person name="Blanchette R."/>
            <person name="Grigoriev I."/>
            <person name="Cullen D."/>
        </authorList>
    </citation>
    <scope>NUCLEOTIDE SEQUENCE [LARGE SCALE GENOMIC DNA]</scope>
    <source>
        <strain evidence="13 14">MAD-698-R-SB12</strain>
    </source>
</reference>
<evidence type="ECO:0008006" key="15">
    <source>
        <dbReference type="Google" id="ProtNLM"/>
    </source>
</evidence>
<dbReference type="STRING" id="670580.A0A1X6NEK8"/>
<keyword evidence="5" id="KW-0276">Fatty acid metabolism</keyword>
<evidence type="ECO:0000256" key="2">
    <source>
        <dbReference type="ARBA" id="ARBA00009295"/>
    </source>
</evidence>
<dbReference type="Gene3D" id="3.10.120.10">
    <property type="entry name" value="Cytochrome b5-like heme/steroid binding domain"/>
    <property type="match status" value="1"/>
</dbReference>
<dbReference type="GO" id="GO:0005789">
    <property type="term" value="C:endoplasmic reticulum membrane"/>
    <property type="evidence" value="ECO:0007669"/>
    <property type="project" value="TreeGrafter"/>
</dbReference>
<dbReference type="PANTHER" id="PTHR11351">
    <property type="entry name" value="ACYL-COA DESATURASE"/>
    <property type="match status" value="1"/>
</dbReference>
<keyword evidence="10 11" id="KW-0275">Fatty acid biosynthesis</keyword>
<evidence type="ECO:0000256" key="1">
    <source>
        <dbReference type="ARBA" id="ARBA00004141"/>
    </source>
</evidence>
<dbReference type="AlphaFoldDB" id="A0A1X6NEK8"/>
<dbReference type="GeneID" id="36328524"/>
<evidence type="ECO:0000256" key="12">
    <source>
        <dbReference type="SAM" id="Phobius"/>
    </source>
</evidence>
<proteinExistence type="inferred from homology"/>
<dbReference type="RefSeq" id="XP_024343861.1">
    <property type="nucleotide sequence ID" value="XM_024483575.1"/>
</dbReference>
<comment type="domain">
    <text evidence="11">The histidine box domains are involved in binding the catalytic metal ions.</text>
</comment>
<evidence type="ECO:0000256" key="7">
    <source>
        <dbReference type="ARBA" id="ARBA00023002"/>
    </source>
</evidence>
<name>A0A1X6NEK8_9APHY</name>
<dbReference type="SUPFAM" id="SSF55856">
    <property type="entry name" value="Cytochrome b5-like heme/steroid binding domain"/>
    <property type="match status" value="1"/>
</dbReference>
<dbReference type="GO" id="GO:0004768">
    <property type="term" value="F:stearoyl-CoA 9-desaturase activity"/>
    <property type="evidence" value="ECO:0007669"/>
    <property type="project" value="TreeGrafter"/>
</dbReference>
<evidence type="ECO:0000256" key="3">
    <source>
        <dbReference type="ARBA" id="ARBA00022516"/>
    </source>
</evidence>
<evidence type="ECO:0000256" key="8">
    <source>
        <dbReference type="ARBA" id="ARBA00023098"/>
    </source>
</evidence>
<comment type="cofactor">
    <cofactor evidence="11">
        <name>Fe(2+)</name>
        <dbReference type="ChEBI" id="CHEBI:29033"/>
    </cofactor>
</comment>
<dbReference type="OrthoDB" id="10260134at2759"/>